<evidence type="ECO:0000313" key="4">
    <source>
        <dbReference type="Proteomes" id="UP000462865"/>
    </source>
</evidence>
<comment type="caution">
    <text evidence="2">The sequence shown here is derived from an EMBL/GenBank/DDBJ whole genome shotgun (WGS) entry which is preliminary data.</text>
</comment>
<reference evidence="2" key="2">
    <citation type="journal article" date="2019" name="Int. J. Syst. Evol. Microbiol.">
        <title>Gordonibacter faecihominis is a later heterotypic synonym of Gordonibacter urolithinfaciens.</title>
        <authorList>
            <person name="Danylec N."/>
            <person name="Stoll D.A."/>
            <person name="Huch M."/>
        </authorList>
    </citation>
    <scope>NUCLEOTIDE SEQUENCE</scope>
    <source>
        <strain evidence="2">DSM 27213</strain>
    </source>
</reference>
<evidence type="ECO:0000313" key="3">
    <source>
        <dbReference type="Proteomes" id="UP000285258"/>
    </source>
</evidence>
<sequence>MYRQKPVITTQLEALDELRNVQMTLDGTSALAMALSKSGMADTEAVALISCLLEYCSLTVEASRQIIDNELAISHE</sequence>
<dbReference type="Proteomes" id="UP000462865">
    <property type="component" value="Unassembled WGS sequence"/>
</dbReference>
<reference evidence="2" key="3">
    <citation type="journal article" date="2019" name="Microbiol. Resour. Announc.">
        <title>Draft Genome Sequences of Type Strains of Gordonibacter faecihominis, Paraeggerthella hongkongensis, Parvibacter caecicola,Slackia equolifaciens, Slackia faecicanis, and Slackia isoflavoniconvertens.</title>
        <authorList>
            <person name="Danylec N."/>
            <person name="Stoll D.A."/>
            <person name="Dotsch A."/>
            <person name="Huch M."/>
        </authorList>
    </citation>
    <scope>NUCLEOTIDE SEQUENCE</scope>
    <source>
        <strain evidence="2">DSM 27213</strain>
    </source>
</reference>
<gene>
    <name evidence="2" type="ORF">DMP12_05690</name>
    <name evidence="1" type="ORF">GKG38_01305</name>
</gene>
<organism evidence="2 3">
    <name type="scientific">Gordonibacter urolithinfaciens</name>
    <dbReference type="NCBI Taxonomy" id="1335613"/>
    <lineage>
        <taxon>Bacteria</taxon>
        <taxon>Bacillati</taxon>
        <taxon>Actinomycetota</taxon>
        <taxon>Coriobacteriia</taxon>
        <taxon>Eggerthellales</taxon>
        <taxon>Eggerthellaceae</taxon>
        <taxon>Gordonibacter</taxon>
    </lineage>
</organism>
<accession>A0A423ULA4</accession>
<dbReference type="RefSeq" id="WP_096226775.1">
    <property type="nucleotide sequence ID" value="NZ_CP168029.1"/>
</dbReference>
<evidence type="ECO:0000313" key="2">
    <source>
        <dbReference type="EMBL" id="ROT90500.1"/>
    </source>
</evidence>
<dbReference type="AlphaFoldDB" id="A0A423ULA4"/>
<name>A0A423ULA4_9ACTN</name>
<protein>
    <submittedName>
        <fullName evidence="2">Uncharacterized protein</fullName>
    </submittedName>
</protein>
<reference evidence="3" key="1">
    <citation type="submission" date="2018-05" db="EMBL/GenBank/DDBJ databases">
        <title>Genome Sequencing of selected type strains of the family Eggerthellaceae.</title>
        <authorList>
            <person name="Danylec N."/>
            <person name="Stoll D.A."/>
            <person name="Doetsch A."/>
            <person name="Huch M."/>
        </authorList>
    </citation>
    <scope>NUCLEOTIDE SEQUENCE [LARGE SCALE GENOMIC DNA]</scope>
    <source>
        <strain evidence="3">DSM 27213</strain>
    </source>
</reference>
<dbReference type="Proteomes" id="UP000285258">
    <property type="component" value="Unassembled WGS sequence"/>
</dbReference>
<evidence type="ECO:0000313" key="1">
    <source>
        <dbReference type="EMBL" id="MSA93726.1"/>
    </source>
</evidence>
<dbReference type="EMBL" id="WKZA01000003">
    <property type="protein sequence ID" value="MSA93726.1"/>
    <property type="molecule type" value="Genomic_DNA"/>
</dbReference>
<reference evidence="1 4" key="4">
    <citation type="journal article" date="2019" name="Nat. Med.">
        <title>A library of human gut bacterial isolates paired with longitudinal multiomics data enables mechanistic microbiome research.</title>
        <authorList>
            <person name="Poyet M."/>
            <person name="Groussin M."/>
            <person name="Gibbons S.M."/>
            <person name="Avila-Pacheco J."/>
            <person name="Jiang X."/>
            <person name="Kearney S.M."/>
            <person name="Perrotta A.R."/>
            <person name="Berdy B."/>
            <person name="Zhao S."/>
            <person name="Lieberman T.D."/>
            <person name="Swanson P.K."/>
            <person name="Smith M."/>
            <person name="Roesemann S."/>
            <person name="Alexander J.E."/>
            <person name="Rich S.A."/>
            <person name="Livny J."/>
            <person name="Vlamakis H."/>
            <person name="Clish C."/>
            <person name="Bullock K."/>
            <person name="Deik A."/>
            <person name="Scott J."/>
            <person name="Pierce K.A."/>
            <person name="Xavier R.J."/>
            <person name="Alm E.J."/>
        </authorList>
    </citation>
    <scope>NUCLEOTIDE SEQUENCE [LARGE SCALE GENOMIC DNA]</scope>
    <source>
        <strain evidence="1 4">BIOML-A1</strain>
    </source>
</reference>
<proteinExistence type="predicted"/>
<dbReference type="EMBL" id="QIBW01000005">
    <property type="protein sequence ID" value="ROT90500.1"/>
    <property type="molecule type" value="Genomic_DNA"/>
</dbReference>